<evidence type="ECO:0000313" key="2">
    <source>
        <dbReference type="Proteomes" id="UP001146469"/>
    </source>
</evidence>
<gene>
    <name evidence="1" type="ORF">L8V00_04295</name>
</gene>
<sequence>MEFGVFEDPARDIYEEFLERYEQQYYAAGLDDAFDADLGGECEYALMDAVLFNDGTEVVIAPDMLDKILSLFSPQSENGEILREHLQECRPDYVERPVP</sequence>
<comment type="caution">
    <text evidence="1">The sequence shown here is derived from an EMBL/GenBank/DDBJ whole genome shotgun (WGS) entry which is preliminary data.</text>
</comment>
<organism evidence="1 2">
    <name type="scientific">Corynebacterium evansiae</name>
    <dbReference type="NCBI Taxonomy" id="2913499"/>
    <lineage>
        <taxon>Bacteria</taxon>
        <taxon>Bacillati</taxon>
        <taxon>Actinomycetota</taxon>
        <taxon>Actinomycetes</taxon>
        <taxon>Mycobacteriales</taxon>
        <taxon>Corynebacteriaceae</taxon>
        <taxon>Corynebacterium</taxon>
    </lineage>
</organism>
<reference evidence="1" key="1">
    <citation type="submission" date="2022-02" db="EMBL/GenBank/DDBJ databases">
        <title>Corynebacterium sp. from urogenital microbiome.</title>
        <authorList>
            <person name="Cappelli E.A."/>
            <person name="Ribeiro T.G."/>
            <person name="Peixe L."/>
        </authorList>
    </citation>
    <scope>NUCLEOTIDE SEQUENCE</scope>
    <source>
        <strain evidence="1">C8Ua_174</strain>
    </source>
</reference>
<accession>A0A9X3RFE9</accession>
<evidence type="ECO:0000313" key="1">
    <source>
        <dbReference type="EMBL" id="MCZ9289430.1"/>
    </source>
</evidence>
<dbReference type="EMBL" id="JAKMUT010000003">
    <property type="protein sequence ID" value="MCZ9289430.1"/>
    <property type="molecule type" value="Genomic_DNA"/>
</dbReference>
<protein>
    <submittedName>
        <fullName evidence="1">Uncharacterized protein</fullName>
    </submittedName>
</protein>
<keyword evidence="2" id="KW-1185">Reference proteome</keyword>
<dbReference type="AlphaFoldDB" id="A0A9X3RFE9"/>
<dbReference type="RefSeq" id="WP_269944303.1">
    <property type="nucleotide sequence ID" value="NZ_JAKMUT010000003.1"/>
</dbReference>
<name>A0A9X3RFE9_9CORY</name>
<dbReference type="Proteomes" id="UP001146469">
    <property type="component" value="Unassembled WGS sequence"/>
</dbReference>
<proteinExistence type="predicted"/>